<dbReference type="InterPro" id="IPR050705">
    <property type="entry name" value="Cytochrome_P450_3A"/>
</dbReference>
<evidence type="ECO:0000256" key="9">
    <source>
        <dbReference type="ARBA" id="ARBA00023002"/>
    </source>
</evidence>
<evidence type="ECO:0000313" key="17">
    <source>
        <dbReference type="EnsemblMetazoa" id="tetur26g01470.1"/>
    </source>
</evidence>
<dbReference type="GO" id="GO:0016705">
    <property type="term" value="F:oxidoreductase activity, acting on paired donors, with incorporation or reduction of molecular oxygen"/>
    <property type="evidence" value="ECO:0007669"/>
    <property type="project" value="InterPro"/>
</dbReference>
<evidence type="ECO:0000256" key="4">
    <source>
        <dbReference type="ARBA" id="ARBA00010617"/>
    </source>
</evidence>
<comment type="cofactor">
    <cofactor evidence="1 14">
        <name>heme</name>
        <dbReference type="ChEBI" id="CHEBI:30413"/>
    </cofactor>
</comment>
<dbReference type="AlphaFoldDB" id="T1KXV1"/>
<dbReference type="Proteomes" id="UP000015104">
    <property type="component" value="Unassembled WGS sequence"/>
</dbReference>
<keyword evidence="16" id="KW-1133">Transmembrane helix</keyword>
<comment type="subcellular location">
    <subcellularLocation>
        <location evidence="3">Endoplasmic reticulum membrane</location>
        <topology evidence="3">Peripheral membrane protein</topology>
    </subcellularLocation>
    <subcellularLocation>
        <location evidence="2">Microsome membrane</location>
        <topology evidence="2">Peripheral membrane protein</topology>
    </subcellularLocation>
</comment>
<reference evidence="17" key="2">
    <citation type="submission" date="2015-06" db="UniProtKB">
        <authorList>
            <consortium name="EnsemblMetazoa"/>
        </authorList>
    </citation>
    <scope>IDENTIFICATION</scope>
</reference>
<evidence type="ECO:0000256" key="3">
    <source>
        <dbReference type="ARBA" id="ARBA00004406"/>
    </source>
</evidence>
<dbReference type="GO" id="GO:0008395">
    <property type="term" value="F:steroid hydroxylase activity"/>
    <property type="evidence" value="ECO:0007669"/>
    <property type="project" value="TreeGrafter"/>
</dbReference>
<feature type="binding site" description="axial binding residue" evidence="14">
    <location>
        <position position="453"/>
    </location>
    <ligand>
        <name>heme</name>
        <dbReference type="ChEBI" id="CHEBI:30413"/>
    </ligand>
    <ligandPart>
        <name>Fe</name>
        <dbReference type="ChEBI" id="CHEBI:18248"/>
    </ligandPart>
</feature>
<keyword evidence="10 14" id="KW-0408">Iron</keyword>
<evidence type="ECO:0000256" key="2">
    <source>
        <dbReference type="ARBA" id="ARBA00004174"/>
    </source>
</evidence>
<dbReference type="PANTHER" id="PTHR24302:SF15">
    <property type="entry name" value="FATTY-ACID PEROXYGENASE"/>
    <property type="match status" value="1"/>
</dbReference>
<evidence type="ECO:0000256" key="11">
    <source>
        <dbReference type="ARBA" id="ARBA00023033"/>
    </source>
</evidence>
<evidence type="ECO:0000313" key="18">
    <source>
        <dbReference type="Proteomes" id="UP000015104"/>
    </source>
</evidence>
<evidence type="ECO:0000256" key="6">
    <source>
        <dbReference type="ARBA" id="ARBA00022723"/>
    </source>
</evidence>
<dbReference type="SUPFAM" id="SSF48264">
    <property type="entry name" value="Cytochrome P450"/>
    <property type="match status" value="1"/>
</dbReference>
<dbReference type="InterPro" id="IPR017972">
    <property type="entry name" value="Cyt_P450_CS"/>
</dbReference>
<dbReference type="Gene3D" id="1.10.630.10">
    <property type="entry name" value="Cytochrome P450"/>
    <property type="match status" value="1"/>
</dbReference>
<keyword evidence="8" id="KW-0492">Microsome</keyword>
<dbReference type="PRINTS" id="PR00463">
    <property type="entry name" value="EP450I"/>
</dbReference>
<dbReference type="GO" id="GO:0005789">
    <property type="term" value="C:endoplasmic reticulum membrane"/>
    <property type="evidence" value="ECO:0007669"/>
    <property type="project" value="UniProtKB-SubCell"/>
</dbReference>
<proteinExistence type="inferred from homology"/>
<comment type="similarity">
    <text evidence="4 15">Belongs to the cytochrome P450 family.</text>
</comment>
<keyword evidence="5 14" id="KW-0349">Heme</keyword>
<name>T1KXV1_TETUR</name>
<evidence type="ECO:0008006" key="19">
    <source>
        <dbReference type="Google" id="ProtNLM"/>
    </source>
</evidence>
<feature type="transmembrane region" description="Helical" evidence="16">
    <location>
        <begin position="24"/>
        <end position="43"/>
    </location>
</feature>
<organism evidence="17 18">
    <name type="scientific">Tetranychus urticae</name>
    <name type="common">Two-spotted spider mite</name>
    <dbReference type="NCBI Taxonomy" id="32264"/>
    <lineage>
        <taxon>Eukaryota</taxon>
        <taxon>Metazoa</taxon>
        <taxon>Ecdysozoa</taxon>
        <taxon>Arthropoda</taxon>
        <taxon>Chelicerata</taxon>
        <taxon>Arachnida</taxon>
        <taxon>Acari</taxon>
        <taxon>Acariformes</taxon>
        <taxon>Trombidiformes</taxon>
        <taxon>Prostigmata</taxon>
        <taxon>Eleutherengona</taxon>
        <taxon>Raphignathae</taxon>
        <taxon>Tetranychoidea</taxon>
        <taxon>Tetranychidae</taxon>
        <taxon>Tetranychus</taxon>
    </lineage>
</organism>
<evidence type="ECO:0000256" key="1">
    <source>
        <dbReference type="ARBA" id="ARBA00001971"/>
    </source>
</evidence>
<sequence length="507" mass="58056">MSIIVIKCNHKKVNSNKCSNMLNVTLWIVVFLVSFISWFIFYVKKKHSYWERQGIKGPKPLFLVGTTFAGVDKPIVEANRDFYKKFGNLYGLYDGLQAHLVVGDPELLRHICVKDFHIFPQGFHFPSLHEIEKSFLINLYGEKWKRIRTLLTPTFSTGKIKRMFNLMKICNKDAQLQLKNLTKSGEAQFDPKYFWGRYNMDVIAKCCFATNLDVYSNEEDVFLRNFIEFFQGNPLKLLCAAVFPGWFSRLLKLSLFPPKNLEFLRDLTLTLIENRKNGQNKADDFLQTLIDLETSTEDGDLNKAKLSTDEIVGASMISLVAGYETTSTLLTWSCYRLAKNPDIQEKLYQQISEVDLDDYETLNSLSYLDAVISETLRIDAPIVLFQRLSHSDYKFPGTNVEIKKGTTISIPVYAIHHDPANYPDPEVFDPQRFLDGSVKPFTFLPFGSGPRLCIGMRFALINAKLSLAYLVKNYHIFTTDATPSKIKYARGSIILAAEDLKLGIKPR</sequence>
<dbReference type="PRINTS" id="PR00385">
    <property type="entry name" value="P450"/>
</dbReference>
<keyword evidence="16" id="KW-0812">Transmembrane</keyword>
<protein>
    <recommendedName>
        <fullName evidence="19">Cytochrome P450</fullName>
    </recommendedName>
</protein>
<gene>
    <name evidence="17" type="primary">107368269</name>
</gene>
<dbReference type="eggNOG" id="KOG0158">
    <property type="taxonomic scope" value="Eukaryota"/>
</dbReference>
<dbReference type="InterPro" id="IPR001128">
    <property type="entry name" value="Cyt_P450"/>
</dbReference>
<accession>T1KXV1</accession>
<comment type="function">
    <text evidence="13">Cytochromes P450 are a group of heme-thiolate monooxygenases. They oxidize a variety of structurally unrelated compounds, including steroids, fatty acids, and xenobiotics.</text>
</comment>
<dbReference type="STRING" id="32264.T1KXV1"/>
<evidence type="ECO:0000256" key="5">
    <source>
        <dbReference type="ARBA" id="ARBA00022617"/>
    </source>
</evidence>
<keyword evidence="9 15" id="KW-0560">Oxidoreductase</keyword>
<keyword evidence="12 16" id="KW-0472">Membrane</keyword>
<dbReference type="Pfam" id="PF00067">
    <property type="entry name" value="p450"/>
    <property type="match status" value="1"/>
</dbReference>
<dbReference type="GO" id="GO:0005506">
    <property type="term" value="F:iron ion binding"/>
    <property type="evidence" value="ECO:0007669"/>
    <property type="project" value="InterPro"/>
</dbReference>
<dbReference type="OrthoDB" id="6428965at2759"/>
<reference evidence="18" key="1">
    <citation type="submission" date="2011-08" db="EMBL/GenBank/DDBJ databases">
        <authorList>
            <person name="Rombauts S."/>
        </authorList>
    </citation>
    <scope>NUCLEOTIDE SEQUENCE</scope>
    <source>
        <strain evidence="18">London</strain>
    </source>
</reference>
<evidence type="ECO:0000256" key="8">
    <source>
        <dbReference type="ARBA" id="ARBA00022848"/>
    </source>
</evidence>
<dbReference type="HOGENOM" id="CLU_001570_5_2_1"/>
<evidence type="ECO:0000256" key="12">
    <source>
        <dbReference type="ARBA" id="ARBA00023136"/>
    </source>
</evidence>
<dbReference type="EMBL" id="CAEY01000697">
    <property type="status" value="NOT_ANNOTATED_CDS"/>
    <property type="molecule type" value="Genomic_DNA"/>
</dbReference>
<evidence type="ECO:0000256" key="15">
    <source>
        <dbReference type="RuleBase" id="RU000461"/>
    </source>
</evidence>
<evidence type="ECO:0000256" key="7">
    <source>
        <dbReference type="ARBA" id="ARBA00022824"/>
    </source>
</evidence>
<keyword evidence="6 14" id="KW-0479">Metal-binding</keyword>
<dbReference type="InterPro" id="IPR002401">
    <property type="entry name" value="Cyt_P450_E_grp-I"/>
</dbReference>
<evidence type="ECO:0000256" key="16">
    <source>
        <dbReference type="SAM" id="Phobius"/>
    </source>
</evidence>
<dbReference type="GO" id="GO:0020037">
    <property type="term" value="F:heme binding"/>
    <property type="evidence" value="ECO:0007669"/>
    <property type="project" value="InterPro"/>
</dbReference>
<evidence type="ECO:0000256" key="13">
    <source>
        <dbReference type="ARBA" id="ARBA00043906"/>
    </source>
</evidence>
<keyword evidence="18" id="KW-1185">Reference proteome</keyword>
<dbReference type="InterPro" id="IPR036396">
    <property type="entry name" value="Cyt_P450_sf"/>
</dbReference>
<dbReference type="KEGG" id="tut:107368269"/>
<evidence type="ECO:0000256" key="10">
    <source>
        <dbReference type="ARBA" id="ARBA00023004"/>
    </source>
</evidence>
<dbReference type="PANTHER" id="PTHR24302">
    <property type="entry name" value="CYTOCHROME P450 FAMILY 3"/>
    <property type="match status" value="1"/>
</dbReference>
<keyword evidence="7" id="KW-0256">Endoplasmic reticulum</keyword>
<evidence type="ECO:0000256" key="14">
    <source>
        <dbReference type="PIRSR" id="PIRSR602401-1"/>
    </source>
</evidence>
<dbReference type="PROSITE" id="PS00086">
    <property type="entry name" value="CYTOCHROME_P450"/>
    <property type="match status" value="1"/>
</dbReference>
<dbReference type="OMA" id="RITIPIH"/>
<keyword evidence="11 15" id="KW-0503">Monooxygenase</keyword>
<dbReference type="FunFam" id="1.10.630.10:FF:000042">
    <property type="entry name" value="Cytochrome P450"/>
    <property type="match status" value="1"/>
</dbReference>
<dbReference type="EnsemblMetazoa" id="tetur26g01470.1">
    <property type="protein sequence ID" value="tetur26g01470.1"/>
    <property type="gene ID" value="tetur26g01470"/>
</dbReference>